<dbReference type="PROSITE" id="PS50157">
    <property type="entry name" value="ZINC_FINGER_C2H2_2"/>
    <property type="match status" value="1"/>
</dbReference>
<evidence type="ECO:0000256" key="8">
    <source>
        <dbReference type="PROSITE-ProRule" id="PRU00332"/>
    </source>
</evidence>
<evidence type="ECO:0000256" key="10">
    <source>
        <dbReference type="SAM" id="MobiDB-lite"/>
    </source>
</evidence>
<feature type="compositionally biased region" description="Low complexity" evidence="10">
    <location>
        <begin position="786"/>
        <end position="799"/>
    </location>
</feature>
<feature type="compositionally biased region" description="Basic and acidic residues" evidence="10">
    <location>
        <begin position="588"/>
        <end position="611"/>
    </location>
</feature>
<dbReference type="Proteomes" id="UP000314294">
    <property type="component" value="Unassembled WGS sequence"/>
</dbReference>
<feature type="region of interest" description="Disordered" evidence="10">
    <location>
        <begin position="562"/>
        <end position="633"/>
    </location>
</feature>
<dbReference type="OrthoDB" id="10046764at2759"/>
<keyword evidence="9" id="KW-0175">Coiled coil</keyword>
<evidence type="ECO:0000256" key="9">
    <source>
        <dbReference type="SAM" id="Coils"/>
    </source>
</evidence>
<dbReference type="Gene3D" id="1.10.10.10">
    <property type="entry name" value="Winged helix-like DNA-binding domain superfamily/Winged helix DNA-binding domain"/>
    <property type="match status" value="1"/>
</dbReference>
<comment type="subcellular location">
    <subcellularLocation>
        <location evidence="1">Nucleus</location>
    </subcellularLocation>
</comment>
<keyword evidence="15" id="KW-1185">Reference proteome</keyword>
<dbReference type="Pfam" id="PF26088">
    <property type="entry name" value="RRM_LARP4"/>
    <property type="match status" value="1"/>
</dbReference>
<dbReference type="Pfam" id="PF00170">
    <property type="entry name" value="bZIP_1"/>
    <property type="match status" value="1"/>
</dbReference>
<dbReference type="InterPro" id="IPR036390">
    <property type="entry name" value="WH_DNA-bd_sf"/>
</dbReference>
<dbReference type="EMBL" id="SRLO01000047">
    <property type="protein sequence ID" value="TNN81386.1"/>
    <property type="molecule type" value="Genomic_DNA"/>
</dbReference>
<dbReference type="InterPro" id="IPR006630">
    <property type="entry name" value="La_HTH"/>
</dbReference>
<keyword evidence="7" id="KW-0863">Zinc-finger</keyword>
<evidence type="ECO:0000256" key="5">
    <source>
        <dbReference type="ARBA" id="ARBA00023163"/>
    </source>
</evidence>
<dbReference type="SUPFAM" id="SSF57959">
    <property type="entry name" value="Leucine zipper domain"/>
    <property type="match status" value="1"/>
</dbReference>
<sequence length="982" mass="106221">MVTTKGAGLNPNAKVWQEIPANQNDNPEETEDSPWLPAYPPAEMTDEVPMAGGKGYEAEYPDCTADYASVPTEGIVNGSDHPDSGYLLFDPQCESDLDANAPEKQPMSEETLRASLKKLLEFCFSRENLSKDLYLISQMDSDQFVPIWTVACMEDIKALTTDTTLILDVLRASSMVQVDEAGEKVRPNHSRCIIILREVPETTPIEEVEALFKSENCPEVLSAEFAHNSNWYITFQSDLDAQQAYRYLREEVKMFQGKPIMARIKAINTFFGKNSFRSVDSTVYSQPAQPQAQYSSPVYMQQAYSPQQQYPVYPVVTPSWNPAVIPYFETPLAPFPHTGFMNGYSSPGNYEANASANNTHRPMSRNRNHVKGHPRPGDVPSSSSLPPGPLMEGLCGPSSPGPLQTSGLAVGTTSASLSSFSLKDTPQAPGHSGYLSGAARGRILGEIVSEMRLSDVVRGLKVPNKPVSPEVNDTRQTCVSEDATSKPNAVTPVAKLAPVTPLAVAPPVLSVSPSVEDEDKAEPSVPKEEISTSPQAASPTAPETAPPGARKLSYAEVCQRLAKEPPPAPMQPPSPPASSASQPLQELKVNRVEEPRPNSRRTTEKPGDSRPPRQPLRSFRGANGQNLSEMGDDRPFVCISPGCGQRFTNEDHLSVHKHKHEMTLKFGPARTDSVIIADQTPTPTRFLKNCEEVGLFNELASSFEHEFTKAHEDDQRTKHPAAPLQTPSEVKVEDEGPLEVDSSSPGSPDSSSSMSDNSRDSRLRDKLARPANSVPNIPGIPGPPVGGYSSGSSSPSGYSLHSESRMVSPAQPTGGRRRRASEMDPDERRERFLERNRAAASRCRQKRKLWVNSLEKKADDLINMNVSLTGEVSLLRNEVAQLKQLLLTHKDCPVTVMQKKAAFLAAGGEETSRDASSEPRGSPAAVIQHGPAPPAPACSPGATINGLSVRAAEAVAMSVLAGMGSGQPAGVVMATQSQSTPR</sequence>
<dbReference type="InterPro" id="IPR036236">
    <property type="entry name" value="Znf_C2H2_sf"/>
</dbReference>
<dbReference type="InterPro" id="IPR046347">
    <property type="entry name" value="bZIP_sf"/>
</dbReference>
<evidence type="ECO:0000259" key="13">
    <source>
        <dbReference type="PROSITE" id="PS50961"/>
    </source>
</evidence>
<dbReference type="InterPro" id="IPR013087">
    <property type="entry name" value="Znf_C2H2_type"/>
</dbReference>
<dbReference type="GO" id="GO:0008270">
    <property type="term" value="F:zinc ion binding"/>
    <property type="evidence" value="ECO:0007669"/>
    <property type="project" value="UniProtKB-KW"/>
</dbReference>
<keyword evidence="5" id="KW-0804">Transcription</keyword>
<feature type="compositionally biased region" description="Polar residues" evidence="10">
    <location>
        <begin position="351"/>
        <end position="361"/>
    </location>
</feature>
<feature type="region of interest" description="Disordered" evidence="10">
    <location>
        <begin position="510"/>
        <end position="549"/>
    </location>
</feature>
<keyword evidence="7" id="KW-0479">Metal-binding</keyword>
<feature type="compositionally biased region" description="Basic and acidic residues" evidence="10">
    <location>
        <begin position="757"/>
        <end position="768"/>
    </location>
</feature>
<dbReference type="CDD" id="cd14687">
    <property type="entry name" value="bZIP_ATF2"/>
    <property type="match status" value="1"/>
</dbReference>
<comment type="caution">
    <text evidence="14">The sequence shown here is derived from an EMBL/GenBank/DDBJ whole genome shotgun (WGS) entry which is preliminary data.</text>
</comment>
<dbReference type="CDD" id="cd12192">
    <property type="entry name" value="GCN4_cent"/>
    <property type="match status" value="1"/>
</dbReference>
<evidence type="ECO:0000256" key="7">
    <source>
        <dbReference type="PROSITE-ProRule" id="PRU00042"/>
    </source>
</evidence>
<evidence type="ECO:0000256" key="6">
    <source>
        <dbReference type="ARBA" id="ARBA00023242"/>
    </source>
</evidence>
<dbReference type="InterPro" id="IPR058699">
    <property type="entry name" value="RRM_LARP4/4B"/>
</dbReference>
<dbReference type="GO" id="GO:0003700">
    <property type="term" value="F:DNA-binding transcription factor activity"/>
    <property type="evidence" value="ECO:0007669"/>
    <property type="project" value="InterPro"/>
</dbReference>
<keyword evidence="2 8" id="KW-0694">RNA-binding</keyword>
<feature type="compositionally biased region" description="Basic and acidic residues" evidence="10">
    <location>
        <begin position="521"/>
        <end position="530"/>
    </location>
</feature>
<evidence type="ECO:0000313" key="14">
    <source>
        <dbReference type="EMBL" id="TNN81386.1"/>
    </source>
</evidence>
<keyword evidence="4" id="KW-0238">DNA-binding</keyword>
<feature type="compositionally biased region" description="Basic and acidic residues" evidence="10">
    <location>
        <begin position="820"/>
        <end position="837"/>
    </location>
</feature>
<feature type="compositionally biased region" description="Polar residues" evidence="10">
    <location>
        <begin position="401"/>
        <end position="410"/>
    </location>
</feature>
<dbReference type="SMART" id="SM00715">
    <property type="entry name" value="LA"/>
    <property type="match status" value="1"/>
</dbReference>
<keyword evidence="3" id="KW-0805">Transcription regulation</keyword>
<evidence type="ECO:0000256" key="1">
    <source>
        <dbReference type="ARBA" id="ARBA00004123"/>
    </source>
</evidence>
<accession>A0A4Z2IU71</accession>
<protein>
    <submittedName>
        <fullName evidence="14">La-related protein 4</fullName>
    </submittedName>
</protein>
<keyword evidence="6" id="KW-0539">Nucleus</keyword>
<dbReference type="Pfam" id="PF05383">
    <property type="entry name" value="La"/>
    <property type="match status" value="1"/>
</dbReference>
<dbReference type="SMART" id="SM00338">
    <property type="entry name" value="BRLZ"/>
    <property type="match status" value="1"/>
</dbReference>
<dbReference type="GO" id="GO:0003723">
    <property type="term" value="F:RNA binding"/>
    <property type="evidence" value="ECO:0007669"/>
    <property type="project" value="UniProtKB-UniRule"/>
</dbReference>
<evidence type="ECO:0000259" key="11">
    <source>
        <dbReference type="PROSITE" id="PS50157"/>
    </source>
</evidence>
<feature type="region of interest" description="Disordered" evidence="10">
    <location>
        <begin position="1"/>
        <end position="56"/>
    </location>
</feature>
<feature type="region of interest" description="Disordered" evidence="10">
    <location>
        <begin position="907"/>
        <end position="934"/>
    </location>
</feature>
<organism evidence="14 15">
    <name type="scientific">Liparis tanakae</name>
    <name type="common">Tanaka's snailfish</name>
    <dbReference type="NCBI Taxonomy" id="230148"/>
    <lineage>
        <taxon>Eukaryota</taxon>
        <taxon>Metazoa</taxon>
        <taxon>Chordata</taxon>
        <taxon>Craniata</taxon>
        <taxon>Vertebrata</taxon>
        <taxon>Euteleostomi</taxon>
        <taxon>Actinopterygii</taxon>
        <taxon>Neopterygii</taxon>
        <taxon>Teleostei</taxon>
        <taxon>Neoteleostei</taxon>
        <taxon>Acanthomorphata</taxon>
        <taxon>Eupercaria</taxon>
        <taxon>Perciformes</taxon>
        <taxon>Cottioidei</taxon>
        <taxon>Cottales</taxon>
        <taxon>Liparidae</taxon>
        <taxon>Liparis</taxon>
    </lineage>
</organism>
<feature type="region of interest" description="Disordered" evidence="10">
    <location>
        <begin position="351"/>
        <end position="410"/>
    </location>
</feature>
<feature type="compositionally biased region" description="Basic and acidic residues" evidence="10">
    <location>
        <begin position="708"/>
        <end position="717"/>
    </location>
</feature>
<dbReference type="InterPro" id="IPR051027">
    <property type="entry name" value="bZIP_transcription_factors"/>
</dbReference>
<dbReference type="GO" id="GO:0003677">
    <property type="term" value="F:DNA binding"/>
    <property type="evidence" value="ECO:0007669"/>
    <property type="project" value="UniProtKB-KW"/>
</dbReference>
<dbReference type="InterPro" id="IPR036388">
    <property type="entry name" value="WH-like_DNA-bd_sf"/>
</dbReference>
<dbReference type="PROSITE" id="PS50217">
    <property type="entry name" value="BZIP"/>
    <property type="match status" value="1"/>
</dbReference>
<feature type="domain" description="C2H2-type" evidence="11">
    <location>
        <begin position="636"/>
        <end position="660"/>
    </location>
</feature>
<dbReference type="SUPFAM" id="SSF46785">
    <property type="entry name" value="Winged helix' DNA-binding domain"/>
    <property type="match status" value="1"/>
</dbReference>
<feature type="coiled-coil region" evidence="9">
    <location>
        <begin position="851"/>
        <end position="885"/>
    </location>
</feature>
<reference evidence="14 15" key="1">
    <citation type="submission" date="2019-03" db="EMBL/GenBank/DDBJ databases">
        <title>First draft genome of Liparis tanakae, snailfish: a comprehensive survey of snailfish specific genes.</title>
        <authorList>
            <person name="Kim W."/>
            <person name="Song I."/>
            <person name="Jeong J.-H."/>
            <person name="Kim D."/>
            <person name="Kim S."/>
            <person name="Ryu S."/>
            <person name="Song J.Y."/>
            <person name="Lee S.K."/>
        </authorList>
    </citation>
    <scope>NUCLEOTIDE SEQUENCE [LARGE SCALE GENOMIC DNA]</scope>
    <source>
        <tissue evidence="14">Muscle</tissue>
    </source>
</reference>
<proteinExistence type="predicted"/>
<name>A0A4Z2IU71_9TELE</name>
<dbReference type="AlphaFoldDB" id="A0A4Z2IU71"/>
<feature type="region of interest" description="Disordered" evidence="10">
    <location>
        <begin position="708"/>
        <end position="838"/>
    </location>
</feature>
<evidence type="ECO:0000256" key="3">
    <source>
        <dbReference type="ARBA" id="ARBA00023015"/>
    </source>
</evidence>
<feature type="compositionally biased region" description="Low complexity" evidence="10">
    <location>
        <begin position="741"/>
        <end position="756"/>
    </location>
</feature>
<dbReference type="Gene3D" id="1.20.5.170">
    <property type="match status" value="1"/>
</dbReference>
<evidence type="ECO:0000256" key="2">
    <source>
        <dbReference type="ARBA" id="ARBA00022884"/>
    </source>
</evidence>
<feature type="compositionally biased region" description="Low complexity" evidence="10">
    <location>
        <begin position="531"/>
        <end position="549"/>
    </location>
</feature>
<dbReference type="PROSITE" id="PS00028">
    <property type="entry name" value="ZINC_FINGER_C2H2_1"/>
    <property type="match status" value="1"/>
</dbReference>
<evidence type="ECO:0000256" key="4">
    <source>
        <dbReference type="ARBA" id="ARBA00023125"/>
    </source>
</evidence>
<evidence type="ECO:0000313" key="15">
    <source>
        <dbReference type="Proteomes" id="UP000314294"/>
    </source>
</evidence>
<feature type="compositionally biased region" description="Pro residues" evidence="10">
    <location>
        <begin position="564"/>
        <end position="576"/>
    </location>
</feature>
<dbReference type="SUPFAM" id="SSF57667">
    <property type="entry name" value="beta-beta-alpha zinc fingers"/>
    <property type="match status" value="1"/>
</dbReference>
<feature type="domain" description="BZIP" evidence="12">
    <location>
        <begin position="826"/>
        <end position="889"/>
    </location>
</feature>
<dbReference type="Gene3D" id="3.30.160.60">
    <property type="entry name" value="Classic Zinc Finger"/>
    <property type="match status" value="1"/>
</dbReference>
<feature type="compositionally biased region" description="Basic residues" evidence="10">
    <location>
        <begin position="362"/>
        <end position="374"/>
    </location>
</feature>
<dbReference type="PANTHER" id="PTHR19304">
    <property type="entry name" value="CYCLIC-AMP RESPONSE ELEMENT BINDING PROTEIN"/>
    <property type="match status" value="1"/>
</dbReference>
<evidence type="ECO:0000259" key="12">
    <source>
        <dbReference type="PROSITE" id="PS50217"/>
    </source>
</evidence>
<dbReference type="PROSITE" id="PS50961">
    <property type="entry name" value="HTH_LA"/>
    <property type="match status" value="1"/>
</dbReference>
<dbReference type="PROSITE" id="PS00036">
    <property type="entry name" value="BZIP_BASIC"/>
    <property type="match status" value="1"/>
</dbReference>
<keyword evidence="7" id="KW-0862">Zinc</keyword>
<gene>
    <name evidence="14" type="primary">LARP4</name>
    <name evidence="14" type="ORF">EYF80_008442</name>
</gene>
<dbReference type="FunFam" id="1.20.5.170:FF:000010">
    <property type="entry name" value="Cyclic AMP-dependent transcription factor ATF-2"/>
    <property type="match status" value="1"/>
</dbReference>
<dbReference type="InterPro" id="IPR004827">
    <property type="entry name" value="bZIP"/>
</dbReference>
<dbReference type="GO" id="GO:0005634">
    <property type="term" value="C:nucleus"/>
    <property type="evidence" value="ECO:0007669"/>
    <property type="project" value="UniProtKB-SubCell"/>
</dbReference>
<feature type="domain" description="HTH La-type RNA-binding" evidence="13">
    <location>
        <begin position="106"/>
        <end position="195"/>
    </location>
</feature>